<evidence type="ECO:0000256" key="5">
    <source>
        <dbReference type="SAM" id="MobiDB-lite"/>
    </source>
</evidence>
<evidence type="ECO:0000256" key="2">
    <source>
        <dbReference type="ARBA" id="ARBA00022801"/>
    </source>
</evidence>
<keyword evidence="4" id="KW-0067">ATP-binding</keyword>
<dbReference type="GO" id="GO:0000462">
    <property type="term" value="P:maturation of SSU-rRNA from tricistronic rRNA transcript (SSU-rRNA, 5.8S rRNA, LSU-rRNA)"/>
    <property type="evidence" value="ECO:0007669"/>
    <property type="project" value="TreeGrafter"/>
</dbReference>
<keyword evidence="1" id="KW-0547">Nucleotide-binding</keyword>
<evidence type="ECO:0000256" key="3">
    <source>
        <dbReference type="ARBA" id="ARBA00022806"/>
    </source>
</evidence>
<dbReference type="InterPro" id="IPR027417">
    <property type="entry name" value="P-loop_NTPase"/>
</dbReference>
<evidence type="ECO:0000256" key="1">
    <source>
        <dbReference type="ARBA" id="ARBA00022741"/>
    </source>
</evidence>
<dbReference type="Proteomes" id="UP000762676">
    <property type="component" value="Unassembled WGS sequence"/>
</dbReference>
<keyword evidence="7" id="KW-1185">Reference proteome</keyword>
<dbReference type="GO" id="GO:0004386">
    <property type="term" value="F:helicase activity"/>
    <property type="evidence" value="ECO:0007669"/>
    <property type="project" value="UniProtKB-KW"/>
</dbReference>
<dbReference type="EMBL" id="BMAT01011073">
    <property type="protein sequence ID" value="GFR66229.1"/>
    <property type="molecule type" value="Genomic_DNA"/>
</dbReference>
<dbReference type="GO" id="GO:0005730">
    <property type="term" value="C:nucleolus"/>
    <property type="evidence" value="ECO:0007669"/>
    <property type="project" value="TreeGrafter"/>
</dbReference>
<gene>
    <name evidence="6" type="ORF">ElyMa_005553200</name>
</gene>
<protein>
    <submittedName>
        <fullName evidence="6">DEAH (Asp-Glu-Ala-His) box polypeptide 37</fullName>
    </submittedName>
</protein>
<name>A0AAV4EZT5_9GAST</name>
<accession>A0AAV4EZT5</accession>
<dbReference type="Gene3D" id="3.40.50.300">
    <property type="entry name" value="P-loop containing nucleotide triphosphate hydrolases"/>
    <property type="match status" value="1"/>
</dbReference>
<keyword evidence="2" id="KW-0378">Hydrolase</keyword>
<feature type="non-terminal residue" evidence="6">
    <location>
        <position position="1"/>
    </location>
</feature>
<sequence length="165" mass="19184">RGRPLKLLIMSATLRVEDFTSQSLFKYATPPPIVKVEARQFPVTVHFNKKTQEDYVTEAYKKVCKLHRTLPEGGILVFVTGQQEVHTLCRKLRRMFPYIEGHVTVDEGKRESRRMRKKKEEKLQEEKSKQIELPKIDLSSGNHNNNNDDEVPYFEALATMSLHNS</sequence>
<evidence type="ECO:0000313" key="6">
    <source>
        <dbReference type="EMBL" id="GFR66229.1"/>
    </source>
</evidence>
<dbReference type="GO" id="GO:0005524">
    <property type="term" value="F:ATP binding"/>
    <property type="evidence" value="ECO:0007669"/>
    <property type="project" value="UniProtKB-KW"/>
</dbReference>
<proteinExistence type="predicted"/>
<dbReference type="AlphaFoldDB" id="A0AAV4EZT5"/>
<keyword evidence="3" id="KW-0347">Helicase</keyword>
<reference evidence="6 7" key="1">
    <citation type="journal article" date="2021" name="Elife">
        <title>Chloroplast acquisition without the gene transfer in kleptoplastic sea slugs, Plakobranchus ocellatus.</title>
        <authorList>
            <person name="Maeda T."/>
            <person name="Takahashi S."/>
            <person name="Yoshida T."/>
            <person name="Shimamura S."/>
            <person name="Takaki Y."/>
            <person name="Nagai Y."/>
            <person name="Toyoda A."/>
            <person name="Suzuki Y."/>
            <person name="Arimoto A."/>
            <person name="Ishii H."/>
            <person name="Satoh N."/>
            <person name="Nishiyama T."/>
            <person name="Hasebe M."/>
            <person name="Maruyama T."/>
            <person name="Minagawa J."/>
            <person name="Obokata J."/>
            <person name="Shigenobu S."/>
        </authorList>
    </citation>
    <scope>NUCLEOTIDE SEQUENCE [LARGE SCALE GENOMIC DNA]</scope>
</reference>
<feature type="region of interest" description="Disordered" evidence="5">
    <location>
        <begin position="110"/>
        <end position="150"/>
    </location>
</feature>
<organism evidence="6 7">
    <name type="scientific">Elysia marginata</name>
    <dbReference type="NCBI Taxonomy" id="1093978"/>
    <lineage>
        <taxon>Eukaryota</taxon>
        <taxon>Metazoa</taxon>
        <taxon>Spiralia</taxon>
        <taxon>Lophotrochozoa</taxon>
        <taxon>Mollusca</taxon>
        <taxon>Gastropoda</taxon>
        <taxon>Heterobranchia</taxon>
        <taxon>Euthyneura</taxon>
        <taxon>Panpulmonata</taxon>
        <taxon>Sacoglossa</taxon>
        <taxon>Placobranchoidea</taxon>
        <taxon>Plakobranchidae</taxon>
        <taxon>Elysia</taxon>
    </lineage>
</organism>
<dbReference type="FunFam" id="3.40.50.300:FF:002883">
    <property type="entry name" value="Kurz, isoform B"/>
    <property type="match status" value="1"/>
</dbReference>
<evidence type="ECO:0000256" key="4">
    <source>
        <dbReference type="ARBA" id="ARBA00022840"/>
    </source>
</evidence>
<dbReference type="GO" id="GO:0003723">
    <property type="term" value="F:RNA binding"/>
    <property type="evidence" value="ECO:0007669"/>
    <property type="project" value="TreeGrafter"/>
</dbReference>
<comment type="caution">
    <text evidence="6">The sequence shown here is derived from an EMBL/GenBank/DDBJ whole genome shotgun (WGS) entry which is preliminary data.</text>
</comment>
<evidence type="ECO:0000313" key="7">
    <source>
        <dbReference type="Proteomes" id="UP000762676"/>
    </source>
</evidence>
<feature type="compositionally biased region" description="Basic and acidic residues" evidence="5">
    <location>
        <begin position="118"/>
        <end position="135"/>
    </location>
</feature>
<dbReference type="PANTHER" id="PTHR18934:SF99">
    <property type="entry name" value="ATP-DEPENDENT RNA HELICASE DHX37-RELATED"/>
    <property type="match status" value="1"/>
</dbReference>
<dbReference type="SUPFAM" id="SSF52540">
    <property type="entry name" value="P-loop containing nucleoside triphosphate hydrolases"/>
    <property type="match status" value="1"/>
</dbReference>
<dbReference type="PANTHER" id="PTHR18934">
    <property type="entry name" value="ATP-DEPENDENT RNA HELICASE"/>
    <property type="match status" value="1"/>
</dbReference>
<dbReference type="GO" id="GO:0016787">
    <property type="term" value="F:hydrolase activity"/>
    <property type="evidence" value="ECO:0007669"/>
    <property type="project" value="UniProtKB-KW"/>
</dbReference>